<proteinExistence type="predicted"/>
<protein>
    <recommendedName>
        <fullName evidence="6">Immunoglobulin V-set domain-containing protein</fullName>
    </recommendedName>
</protein>
<feature type="domain" description="Immunoglobulin V-set" evidence="6">
    <location>
        <begin position="25"/>
        <end position="114"/>
    </location>
</feature>
<dbReference type="InterPro" id="IPR013783">
    <property type="entry name" value="Ig-like_fold"/>
</dbReference>
<dbReference type="Pfam" id="PF07686">
    <property type="entry name" value="V-set"/>
    <property type="match status" value="1"/>
</dbReference>
<evidence type="ECO:0000256" key="3">
    <source>
        <dbReference type="ARBA" id="ARBA00023130"/>
    </source>
</evidence>
<dbReference type="Gene3D" id="2.60.40.10">
    <property type="entry name" value="Immunoglobulins"/>
    <property type="match status" value="1"/>
</dbReference>
<dbReference type="GO" id="GO:0002250">
    <property type="term" value="P:adaptive immune response"/>
    <property type="evidence" value="ECO:0007669"/>
    <property type="project" value="UniProtKB-KW"/>
</dbReference>
<organism evidence="7">
    <name type="scientific">Castor canadensis</name>
    <name type="common">American beaver</name>
    <dbReference type="NCBI Taxonomy" id="51338"/>
    <lineage>
        <taxon>Eukaryota</taxon>
        <taxon>Metazoa</taxon>
        <taxon>Chordata</taxon>
        <taxon>Craniata</taxon>
        <taxon>Vertebrata</taxon>
        <taxon>Euteleostomi</taxon>
        <taxon>Mammalia</taxon>
        <taxon>Eutheria</taxon>
        <taxon>Euarchontoglires</taxon>
        <taxon>Glires</taxon>
        <taxon>Rodentia</taxon>
        <taxon>Castorimorpha</taxon>
        <taxon>Castoridae</taxon>
        <taxon>Castor</taxon>
    </lineage>
</organism>
<evidence type="ECO:0000313" key="7">
    <source>
        <dbReference type="Ensembl" id="ENSCCNP00000014714.1"/>
    </source>
</evidence>
<accession>A0A8C0WPS3</accession>
<reference evidence="7" key="1">
    <citation type="submission" date="2023-09" db="UniProtKB">
        <authorList>
            <consortium name="Ensembl"/>
        </authorList>
    </citation>
    <scope>IDENTIFICATION</scope>
</reference>
<dbReference type="AlphaFoldDB" id="A0A8C0WPS3"/>
<dbReference type="PANTHER" id="PTHR23268:SF42">
    <property type="entry name" value="T CELL RECEPTOR BETA VARIABLE 10-1-RELATED"/>
    <property type="match status" value="1"/>
</dbReference>
<dbReference type="Ensembl" id="ENSCCNT00000019271.1">
    <property type="protein sequence ID" value="ENSCCNP00000014714.1"/>
    <property type="gene ID" value="ENSCCNG00000015187.1"/>
</dbReference>
<name>A0A8C0WPS3_CASCN</name>
<dbReference type="GO" id="GO:0007166">
    <property type="term" value="P:cell surface receptor signaling pathway"/>
    <property type="evidence" value="ECO:0007669"/>
    <property type="project" value="TreeGrafter"/>
</dbReference>
<keyword evidence="2" id="KW-0391">Immunity</keyword>
<dbReference type="InterPro" id="IPR050413">
    <property type="entry name" value="TCR_beta_variable"/>
</dbReference>
<evidence type="ECO:0000256" key="2">
    <source>
        <dbReference type="ARBA" id="ARBA00022859"/>
    </source>
</evidence>
<dbReference type="GO" id="GO:0005886">
    <property type="term" value="C:plasma membrane"/>
    <property type="evidence" value="ECO:0007669"/>
    <property type="project" value="TreeGrafter"/>
</dbReference>
<evidence type="ECO:0000256" key="4">
    <source>
        <dbReference type="ARBA" id="ARBA00023319"/>
    </source>
</evidence>
<dbReference type="PANTHER" id="PTHR23268">
    <property type="entry name" value="T-CELL RECEPTOR BETA CHAIN"/>
    <property type="match status" value="1"/>
</dbReference>
<dbReference type="InterPro" id="IPR036179">
    <property type="entry name" value="Ig-like_dom_sf"/>
</dbReference>
<keyword evidence="3" id="KW-1064">Adaptive immunity</keyword>
<evidence type="ECO:0000256" key="1">
    <source>
        <dbReference type="ARBA" id="ARBA00022729"/>
    </source>
</evidence>
<feature type="signal peptide" evidence="5">
    <location>
        <begin position="1"/>
        <end position="21"/>
    </location>
</feature>
<keyword evidence="1 5" id="KW-0732">Signal</keyword>
<sequence>MGTRLLLLTFLCLLSTGLMDAGITQMPRYRIIQTGKKMILECSQYMNHYSMFWYQQDPGQGLRLIHYSGSVGNTAEGDVAEGYSVSRNTKDCFPLILEPTTLSQTSMYLCSSSDHSTAQPTALCIKRIATGLRQTCLPEPLSQPREKAAFSEVLPRIPRSEISAEGTLFFMILRMR</sequence>
<dbReference type="SUPFAM" id="SSF48726">
    <property type="entry name" value="Immunoglobulin"/>
    <property type="match status" value="1"/>
</dbReference>
<evidence type="ECO:0000256" key="5">
    <source>
        <dbReference type="SAM" id="SignalP"/>
    </source>
</evidence>
<dbReference type="InterPro" id="IPR013106">
    <property type="entry name" value="Ig_V-set"/>
</dbReference>
<keyword evidence="4" id="KW-0393">Immunoglobulin domain</keyword>
<evidence type="ECO:0000259" key="6">
    <source>
        <dbReference type="Pfam" id="PF07686"/>
    </source>
</evidence>
<feature type="chain" id="PRO_5034545964" description="Immunoglobulin V-set domain-containing protein" evidence="5">
    <location>
        <begin position="22"/>
        <end position="176"/>
    </location>
</feature>